<gene>
    <name evidence="10" type="ORF">HanXRQr2_Chr03g0127681</name>
</gene>
<dbReference type="GO" id="GO:0051028">
    <property type="term" value="P:mRNA transport"/>
    <property type="evidence" value="ECO:0007669"/>
    <property type="project" value="UniProtKB-KW"/>
</dbReference>
<evidence type="ECO:0000256" key="2">
    <source>
        <dbReference type="ARBA" id="ARBA00008926"/>
    </source>
</evidence>
<organism evidence="10 11">
    <name type="scientific">Helianthus annuus</name>
    <name type="common">Common sunflower</name>
    <dbReference type="NCBI Taxonomy" id="4232"/>
    <lineage>
        <taxon>Eukaryota</taxon>
        <taxon>Viridiplantae</taxon>
        <taxon>Streptophyta</taxon>
        <taxon>Embryophyta</taxon>
        <taxon>Tracheophyta</taxon>
        <taxon>Spermatophyta</taxon>
        <taxon>Magnoliopsida</taxon>
        <taxon>eudicotyledons</taxon>
        <taxon>Gunneridae</taxon>
        <taxon>Pentapetalae</taxon>
        <taxon>asterids</taxon>
        <taxon>campanulids</taxon>
        <taxon>Asterales</taxon>
        <taxon>Asteraceae</taxon>
        <taxon>Asteroideae</taxon>
        <taxon>Heliantheae alliance</taxon>
        <taxon>Heliantheae</taxon>
        <taxon>Helianthus</taxon>
    </lineage>
</organism>
<proteinExistence type="inferred from homology"/>
<keyword evidence="3" id="KW-0813">Transport</keyword>
<dbReference type="GO" id="GO:0034398">
    <property type="term" value="P:telomere tethering at nuclear periphery"/>
    <property type="evidence" value="ECO:0000318"/>
    <property type="project" value="GO_Central"/>
</dbReference>
<dbReference type="GO" id="GO:0006405">
    <property type="term" value="P:RNA export from nucleus"/>
    <property type="evidence" value="ECO:0000318"/>
    <property type="project" value="GO_Central"/>
</dbReference>
<name>A0A9K3JJK5_HELAN</name>
<keyword evidence="7" id="KW-0906">Nuclear pore complex</keyword>
<feature type="compositionally biased region" description="Low complexity" evidence="9">
    <location>
        <begin position="494"/>
        <end position="508"/>
    </location>
</feature>
<keyword evidence="8" id="KW-0539">Nucleus</keyword>
<feature type="region of interest" description="Disordered" evidence="9">
    <location>
        <begin position="394"/>
        <end position="436"/>
    </location>
</feature>
<keyword evidence="4" id="KW-0509">mRNA transport</keyword>
<dbReference type="PANTHER" id="PTHR23198:SF32">
    <property type="entry name" value="NUCLEOPORIN AUTOPEPTIDASE"/>
    <property type="match status" value="1"/>
</dbReference>
<evidence type="ECO:0000256" key="1">
    <source>
        <dbReference type="ARBA" id="ARBA00004567"/>
    </source>
</evidence>
<sequence length="1045" mass="107075">MVFVIWSTVDGFRRCPCFIYHMSILRLIFSPLISIEVDRGCFFPCSCVNVMRKTHWFLKIHATSFGQSSNNPFGSSSVFGQNNNPNNDLFVAKPSVSSSPFGSQTGSSIFGGTSTSVFGTQASSPVFDASSTPAFTSSMPAFGASSSPFFGVSSSSFDSSSVFGQMPASSRFRSTTQSSYTESSFQKPKPATSSSFSFGSSPAFGQSTSAFGSNPFGATSTTVGVQSSPSGCRCRFCQPCFGGQQRGGTRVTPYAQTPEADTSSGTQPAGKLESISAMPTYKEKCHEELRWEDYQLGDKGGPDPAAQSISGTGFNMNNTQQSNPFASASPAFGQSSANTFSFTTSTTPIAPKTSTGFWSSTPSHGFASTQSSPLYQSTTPTLAQTSSLFGSTSAPAFGSTSTPASGATSRPAFGSTSTPAFGSTSTPAFSSTSTPAFGATSTPAFGSTSTPAFGSTSTPAFGSTSTPAFGSTSTPAFGSTSTPAFGSISTPAFGSTSTPASGSTSTPAFGSTSTPAFGSTSTPAFGSTSTPAFGSTSTPASGSTSTPAFGSTSTPAFGSTSTPAFGSTSTPAFGSTSTPAFGSSPPAFGASSTPDIVASSTPAFGASSTSPFGVSSTSPFGASSTPAFGASSTSPFGVSSTSPFGASSTPAFGASSTSPFGASSTPEFGASSTSPFGASSTSPFGSSPASAFYATCSSFNFSSNPAFCQSTSIFERSSPSGATSTAFGAQSSSFGGQTTTPTCCSPRFGQPCFGGQQNRGTRVIPYADTPDSDSYAGKLKSISAMHAYKEKSHGELRWEDYQRGDKGGLDPAARSSGGKSFNPFAPMPSSISSTNPFGPMTSTFRSTPSLGSSPFGPAACNPFKSTPSPAPSAIGSTSSFGPTPMIITTPTLVQPSFSFSPFWSTQPPLPFWSTGGTSSNFGRVVDKRAPMKISCALTSRHLSKTCPKNFSFISNEEKTTSTTPAFGQPSFEVPQRGRTRVIPYGPTTVTEYEYGSEFAGNMESISAMLAYKEQSHEELRWADYQVGDEGGPILMLNLFVEWSLK</sequence>
<dbReference type="Gramene" id="mRNA:HanXRQr2_Chr03g0127681">
    <property type="protein sequence ID" value="mRNA:HanXRQr2_Chr03g0127681"/>
    <property type="gene ID" value="HanXRQr2_Chr03g0127681"/>
</dbReference>
<feature type="compositionally biased region" description="Polar residues" evidence="9">
    <location>
        <begin position="509"/>
        <end position="533"/>
    </location>
</feature>
<dbReference type="PANTHER" id="PTHR23198">
    <property type="entry name" value="NUCLEOPORIN"/>
    <property type="match status" value="1"/>
</dbReference>
<comment type="subcellular location">
    <subcellularLocation>
        <location evidence="1">Nucleus</location>
        <location evidence="1">Nuclear pore complex</location>
    </subcellularLocation>
</comment>
<evidence type="ECO:0000256" key="3">
    <source>
        <dbReference type="ARBA" id="ARBA00022448"/>
    </source>
</evidence>
<feature type="compositionally biased region" description="Low complexity" evidence="9">
    <location>
        <begin position="534"/>
        <end position="548"/>
    </location>
</feature>
<dbReference type="FunFam" id="1.10.10.2360:FF:000001">
    <property type="entry name" value="Nuclear pore complex protein Nup98-Nup96"/>
    <property type="match status" value="2"/>
</dbReference>
<dbReference type="Proteomes" id="UP000215914">
    <property type="component" value="Unassembled WGS sequence"/>
</dbReference>
<dbReference type="InterPro" id="IPR037665">
    <property type="entry name" value="Nucleoporin_S59-like"/>
</dbReference>
<dbReference type="EMBL" id="MNCJ02000318">
    <property type="protein sequence ID" value="KAF5815847.1"/>
    <property type="molecule type" value="Genomic_DNA"/>
</dbReference>
<comment type="caution">
    <text evidence="10">The sequence shown here is derived from an EMBL/GenBank/DDBJ whole genome shotgun (WGS) entry which is preliminary data.</text>
</comment>
<evidence type="ECO:0000256" key="4">
    <source>
        <dbReference type="ARBA" id="ARBA00022816"/>
    </source>
</evidence>
<evidence type="ECO:0000256" key="8">
    <source>
        <dbReference type="ARBA" id="ARBA00023242"/>
    </source>
</evidence>
<dbReference type="GO" id="GO:0000973">
    <property type="term" value="P:post-transcriptional tethering of RNA polymerase II gene DNA at nuclear periphery"/>
    <property type="evidence" value="ECO:0000318"/>
    <property type="project" value="GO_Central"/>
</dbReference>
<dbReference type="GO" id="GO:0006606">
    <property type="term" value="P:protein import into nucleus"/>
    <property type="evidence" value="ECO:0000318"/>
    <property type="project" value="GO_Central"/>
</dbReference>
<dbReference type="AlphaFoldDB" id="A0A9K3JJK5"/>
<protein>
    <submittedName>
        <fullName evidence="10">Nucleoporin peptidase S59</fullName>
    </submittedName>
</protein>
<evidence type="ECO:0000256" key="7">
    <source>
        <dbReference type="ARBA" id="ARBA00023132"/>
    </source>
</evidence>
<dbReference type="GO" id="GO:0044614">
    <property type="term" value="C:nuclear pore cytoplasmic filaments"/>
    <property type="evidence" value="ECO:0000318"/>
    <property type="project" value="GO_Central"/>
</dbReference>
<accession>A0A9K3JJK5</accession>
<dbReference type="GO" id="GO:0017056">
    <property type="term" value="F:structural constituent of nuclear pore"/>
    <property type="evidence" value="ECO:0000318"/>
    <property type="project" value="GO_Central"/>
</dbReference>
<dbReference type="Gene3D" id="1.10.10.2360">
    <property type="match status" value="3"/>
</dbReference>
<keyword evidence="6" id="KW-0811">Translocation</keyword>
<feature type="compositionally biased region" description="Low complexity" evidence="9">
    <location>
        <begin position="398"/>
        <end position="412"/>
    </location>
</feature>
<feature type="compositionally biased region" description="Low complexity" evidence="9">
    <location>
        <begin position="423"/>
        <end position="436"/>
    </location>
</feature>
<reference evidence="10" key="1">
    <citation type="journal article" date="2017" name="Nature">
        <title>The sunflower genome provides insights into oil metabolism, flowering and Asterid evolution.</title>
        <authorList>
            <person name="Badouin H."/>
            <person name="Gouzy J."/>
            <person name="Grassa C.J."/>
            <person name="Murat F."/>
            <person name="Staton S.E."/>
            <person name="Cottret L."/>
            <person name="Lelandais-Briere C."/>
            <person name="Owens G.L."/>
            <person name="Carrere S."/>
            <person name="Mayjonade B."/>
            <person name="Legrand L."/>
            <person name="Gill N."/>
            <person name="Kane N.C."/>
            <person name="Bowers J.E."/>
            <person name="Hubner S."/>
            <person name="Bellec A."/>
            <person name="Berard A."/>
            <person name="Berges H."/>
            <person name="Blanchet N."/>
            <person name="Boniface M.C."/>
            <person name="Brunel D."/>
            <person name="Catrice O."/>
            <person name="Chaidir N."/>
            <person name="Claudel C."/>
            <person name="Donnadieu C."/>
            <person name="Faraut T."/>
            <person name="Fievet G."/>
            <person name="Helmstetter N."/>
            <person name="King M."/>
            <person name="Knapp S.J."/>
            <person name="Lai Z."/>
            <person name="Le Paslier M.C."/>
            <person name="Lippi Y."/>
            <person name="Lorenzon L."/>
            <person name="Mandel J.R."/>
            <person name="Marage G."/>
            <person name="Marchand G."/>
            <person name="Marquand E."/>
            <person name="Bret-Mestries E."/>
            <person name="Morien E."/>
            <person name="Nambeesan S."/>
            <person name="Nguyen T."/>
            <person name="Pegot-Espagnet P."/>
            <person name="Pouilly N."/>
            <person name="Raftis F."/>
            <person name="Sallet E."/>
            <person name="Schiex T."/>
            <person name="Thomas J."/>
            <person name="Vandecasteele C."/>
            <person name="Vares D."/>
            <person name="Vear F."/>
            <person name="Vautrin S."/>
            <person name="Crespi M."/>
            <person name="Mangin B."/>
            <person name="Burke J.M."/>
            <person name="Salse J."/>
            <person name="Munos S."/>
            <person name="Vincourt P."/>
            <person name="Rieseberg L.H."/>
            <person name="Langlade N.B."/>
        </authorList>
    </citation>
    <scope>NUCLEOTIDE SEQUENCE</scope>
    <source>
        <tissue evidence="10">Leaves</tissue>
    </source>
</reference>
<comment type="similarity">
    <text evidence="2">Belongs to the nucleoporin GLFG family.</text>
</comment>
<feature type="compositionally biased region" description="Polar residues" evidence="9">
    <location>
        <begin position="549"/>
        <end position="579"/>
    </location>
</feature>
<dbReference type="GO" id="GO:0008139">
    <property type="term" value="F:nuclear localization sequence binding"/>
    <property type="evidence" value="ECO:0000318"/>
    <property type="project" value="GO_Central"/>
</dbReference>
<feature type="region of interest" description="Disordered" evidence="9">
    <location>
        <begin position="179"/>
        <end position="198"/>
    </location>
</feature>
<keyword evidence="5" id="KW-0653">Protein transport</keyword>
<evidence type="ECO:0000313" key="10">
    <source>
        <dbReference type="EMBL" id="KAF5815847.1"/>
    </source>
</evidence>
<evidence type="ECO:0000256" key="9">
    <source>
        <dbReference type="SAM" id="MobiDB-lite"/>
    </source>
</evidence>
<evidence type="ECO:0000313" key="11">
    <source>
        <dbReference type="Proteomes" id="UP000215914"/>
    </source>
</evidence>
<feature type="region of interest" description="Disordered" evidence="9">
    <location>
        <begin position="493"/>
        <end position="579"/>
    </location>
</feature>
<dbReference type="GO" id="GO:0003723">
    <property type="term" value="F:RNA binding"/>
    <property type="evidence" value="ECO:0000318"/>
    <property type="project" value="GO_Central"/>
</dbReference>
<reference evidence="10" key="2">
    <citation type="submission" date="2020-06" db="EMBL/GenBank/DDBJ databases">
        <title>Helianthus annuus Genome sequencing and assembly Release 2.</title>
        <authorList>
            <person name="Gouzy J."/>
            <person name="Langlade N."/>
            <person name="Munos S."/>
        </authorList>
    </citation>
    <scope>NUCLEOTIDE SEQUENCE</scope>
    <source>
        <tissue evidence="10">Leaves</tissue>
    </source>
</reference>
<feature type="region of interest" description="Disordered" evidence="9">
    <location>
        <begin position="449"/>
        <end position="477"/>
    </location>
</feature>
<evidence type="ECO:0000256" key="5">
    <source>
        <dbReference type="ARBA" id="ARBA00022927"/>
    </source>
</evidence>
<keyword evidence="11" id="KW-1185">Reference proteome</keyword>
<evidence type="ECO:0000256" key="6">
    <source>
        <dbReference type="ARBA" id="ARBA00023010"/>
    </source>
</evidence>